<dbReference type="RefSeq" id="WP_135171138.1">
    <property type="nucleotide sequence ID" value="NZ_SPQU01000018.1"/>
</dbReference>
<proteinExistence type="predicted"/>
<dbReference type="AlphaFoldDB" id="A0A4Y9KYX3"/>
<sequence>MRFLSERLRRTKLAGPIADLIVRTKTPKIYRRLREDERRTHEAAAFARQLPPATSDAPLVFVLSMSNNTYAAKLECMQVLALRRKGWRARILTSNIYTHARRIFQAYGIDDFIAFERLTASQSARNFVESEVARRAAEPMEFQSVLEWSYRDSWIGPQLLSSVSRRHFDGAPDPRKPEIRQAILEQLAQSVSFVHAAEQYLAIAKPALILVNEPNYHVLGPFVDVAIARGIPTIHFTQPSREDGLVQKKLTRETRRIHPNSITAKVLNLLMSSPWGEHEERQLDQEFEKRYGGVWKVQTRNQPGTVDMSAEEIRNTLALDPAKPIAVVFSHVLWDANLFYGKDIFENYGEWFVETVKAAAANPKLNWLVKLHPANIWKRKISGVTDEFGELRLIREHIGELPQHVKILLPDTRISTLSLFRIADAGVTVRGSIGYELPCFGVPVVTAGTGRYSGFGFTCDCETRESYLKVLARLQDQARLGAEQVRRARVHAHALFVRRPWIYKSFRTEIGADVSDPLFQNLVPTVRTDSEITGNGDLDDFATWATDATAIDYLSPPRAWSADVPFKELGPT</sequence>
<comment type="caution">
    <text evidence="1">The sequence shown here is derived from an EMBL/GenBank/DDBJ whole genome shotgun (WGS) entry which is preliminary data.</text>
</comment>
<evidence type="ECO:0008006" key="3">
    <source>
        <dbReference type="Google" id="ProtNLM"/>
    </source>
</evidence>
<dbReference type="SUPFAM" id="SSF53756">
    <property type="entry name" value="UDP-Glycosyltransferase/glycogen phosphorylase"/>
    <property type="match status" value="1"/>
</dbReference>
<organism evidence="1 2">
    <name type="scientific">Bradyrhizobium frederickii</name>
    <dbReference type="NCBI Taxonomy" id="2560054"/>
    <lineage>
        <taxon>Bacteria</taxon>
        <taxon>Pseudomonadati</taxon>
        <taxon>Pseudomonadota</taxon>
        <taxon>Alphaproteobacteria</taxon>
        <taxon>Hyphomicrobiales</taxon>
        <taxon>Nitrobacteraceae</taxon>
        <taxon>Bradyrhizobium</taxon>
    </lineage>
</organism>
<dbReference type="Proteomes" id="UP000298225">
    <property type="component" value="Unassembled WGS sequence"/>
</dbReference>
<dbReference type="EMBL" id="SPQU01000018">
    <property type="protein sequence ID" value="TFV34862.1"/>
    <property type="molecule type" value="Genomic_DNA"/>
</dbReference>
<protein>
    <recommendedName>
        <fullName evidence="3">Capsule polysaccharide biosynthesis protein</fullName>
    </recommendedName>
</protein>
<gene>
    <name evidence="1" type="ORF">E4K66_30040</name>
</gene>
<reference evidence="1 2" key="1">
    <citation type="submission" date="2019-03" db="EMBL/GenBank/DDBJ databases">
        <title>Bradyrhizobium strains diversity isolated from Chamaecrista fasciculata.</title>
        <authorList>
            <person name="Urquiaga M.C.O."/>
            <person name="Hungria M."/>
            <person name="Delamuta J.R.M."/>
        </authorList>
    </citation>
    <scope>NUCLEOTIDE SEQUENCE [LARGE SCALE GENOMIC DNA]</scope>
    <source>
        <strain evidence="1 2">CNPSo 3424</strain>
    </source>
</reference>
<evidence type="ECO:0000313" key="2">
    <source>
        <dbReference type="Proteomes" id="UP000298225"/>
    </source>
</evidence>
<dbReference type="OrthoDB" id="5653355at2"/>
<name>A0A4Y9KYX3_9BRAD</name>
<evidence type="ECO:0000313" key="1">
    <source>
        <dbReference type="EMBL" id="TFV34862.1"/>
    </source>
</evidence>
<keyword evidence="2" id="KW-1185">Reference proteome</keyword>
<accession>A0A4Y9KYX3</accession>